<dbReference type="InterPro" id="IPR010231">
    <property type="entry name" value="SUF_FeS_clus_asmbl_SufB"/>
</dbReference>
<name>A0A1F7WC53_9BACT</name>
<evidence type="ECO:0000313" key="5">
    <source>
        <dbReference type="Proteomes" id="UP000176988"/>
    </source>
</evidence>
<evidence type="ECO:0000259" key="2">
    <source>
        <dbReference type="Pfam" id="PF01458"/>
    </source>
</evidence>
<dbReference type="PANTHER" id="PTHR30508">
    <property type="entry name" value="FES CLUSTER ASSEMBLY PROTEIN SUF"/>
    <property type="match status" value="1"/>
</dbReference>
<dbReference type="GO" id="GO:0016226">
    <property type="term" value="P:iron-sulfur cluster assembly"/>
    <property type="evidence" value="ECO:0007669"/>
    <property type="project" value="InterPro"/>
</dbReference>
<dbReference type="InterPro" id="IPR000825">
    <property type="entry name" value="SUF_FeS_clus_asmbl_SufBD_core"/>
</dbReference>
<dbReference type="SUPFAM" id="SSF101960">
    <property type="entry name" value="Stabilizer of iron transporter SufD"/>
    <property type="match status" value="1"/>
</dbReference>
<dbReference type="InterPro" id="IPR055346">
    <property type="entry name" value="Fe-S_cluster_assembly_SufBD"/>
</dbReference>
<feature type="domain" description="SUF system FeS cluster assembly SufBD core" evidence="2">
    <location>
        <begin position="207"/>
        <end position="441"/>
    </location>
</feature>
<dbReference type="Pfam" id="PF01458">
    <property type="entry name" value="SUFBD_core"/>
    <property type="match status" value="1"/>
</dbReference>
<protein>
    <submittedName>
        <fullName evidence="4">Fe-S cluster assembly protein SufB</fullName>
    </submittedName>
</protein>
<dbReference type="EMBL" id="MGFG01000032">
    <property type="protein sequence ID" value="OGM00401.1"/>
    <property type="molecule type" value="Genomic_DNA"/>
</dbReference>
<dbReference type="InterPro" id="IPR045595">
    <property type="entry name" value="SufBD_N"/>
</dbReference>
<dbReference type="STRING" id="1802424.A2480_04075"/>
<comment type="caution">
    <text evidence="4">The sequence shown here is derived from an EMBL/GenBank/DDBJ whole genome shotgun (WGS) entry which is preliminary data.</text>
</comment>
<reference evidence="4 5" key="1">
    <citation type="journal article" date="2016" name="Nat. Commun.">
        <title>Thousands of microbial genomes shed light on interconnected biogeochemical processes in an aquifer system.</title>
        <authorList>
            <person name="Anantharaman K."/>
            <person name="Brown C.T."/>
            <person name="Hug L.A."/>
            <person name="Sharon I."/>
            <person name="Castelle C.J."/>
            <person name="Probst A.J."/>
            <person name="Thomas B.C."/>
            <person name="Singh A."/>
            <person name="Wilkins M.J."/>
            <person name="Karaoz U."/>
            <person name="Brodie E.L."/>
            <person name="Williams K.H."/>
            <person name="Hubbard S.S."/>
            <person name="Banfield J.F."/>
        </authorList>
    </citation>
    <scope>NUCLEOTIDE SEQUENCE [LARGE SCALE GENOMIC DNA]</scope>
</reference>
<feature type="domain" description="SUF system FeS cluster assembly SufBD N-terminal" evidence="3">
    <location>
        <begin position="141"/>
        <end position="204"/>
    </location>
</feature>
<evidence type="ECO:0000259" key="3">
    <source>
        <dbReference type="Pfam" id="PF19295"/>
    </source>
</evidence>
<evidence type="ECO:0000313" key="4">
    <source>
        <dbReference type="EMBL" id="OGM00401.1"/>
    </source>
</evidence>
<dbReference type="NCBIfam" id="TIGR01980">
    <property type="entry name" value="sufB"/>
    <property type="match status" value="1"/>
</dbReference>
<evidence type="ECO:0000256" key="1">
    <source>
        <dbReference type="ARBA" id="ARBA00043967"/>
    </source>
</evidence>
<accession>A0A1F7WC53</accession>
<dbReference type="PANTHER" id="PTHR30508:SF1">
    <property type="entry name" value="UPF0051 PROTEIN ABCI8, CHLOROPLASTIC-RELATED"/>
    <property type="match status" value="1"/>
</dbReference>
<dbReference type="AlphaFoldDB" id="A0A1F7WC53"/>
<dbReference type="InterPro" id="IPR037284">
    <property type="entry name" value="SUF_FeS_clus_asmbl_SufBD_sf"/>
</dbReference>
<proteinExistence type="inferred from homology"/>
<dbReference type="Proteomes" id="UP000176988">
    <property type="component" value="Unassembled WGS sequence"/>
</dbReference>
<organism evidence="4 5">
    <name type="scientific">Candidatus Uhrbacteria bacterium RIFOXYC2_FULL_47_19</name>
    <dbReference type="NCBI Taxonomy" id="1802424"/>
    <lineage>
        <taxon>Bacteria</taxon>
        <taxon>Candidatus Uhriibacteriota</taxon>
    </lineage>
</organism>
<gene>
    <name evidence="4" type="ORF">A2480_04075</name>
</gene>
<dbReference type="Pfam" id="PF19295">
    <property type="entry name" value="SufBD_N"/>
    <property type="match status" value="1"/>
</dbReference>
<comment type="similarity">
    <text evidence="1">Belongs to the iron-sulfur cluster assembly SufBD family.</text>
</comment>
<sequence>MTDGQIKKEDSRLNQELARASRLPARFQSTPGLTRELVIEISRQKEEPEWMLKKRLRGLKLWEDKSMPTWGPSLDGLELNKLSYFVRPDAEESRSWEDVPMEIRRTFDQLGLPQAEQKALSGVGAQFDSDVVYHNLKEEWERLGVIFESMDVAVRKYPELVQGKFMNHCVPIGEHKFTALHAAVWSGGTFIYVPPGVEVTVPMQAYFRMNSERGGQFEHTLIIADEGSTVEYIEGCSAPNYSTSSLHAGCVEIFIGRNATVHYSSIENWSKNVYNLNTKRAVVEEGGTIEWLSGNLGSCITMLYPCSVLAGRGARSDALGIAMAGTGQHQDTGFKAIHLAPDTTSTIRTRSISKDEGRASYRGLVQIGPEATAARSSVNCDALIIGSGSGSDTWPTMRTARGDSELTHEARVGRIGTEEVFYLMSRGLTADEAVKIIIGGFIDPVVRRLPLEYAVELNRLVELEMESTVG</sequence>